<accession>A0A4R4NC33</accession>
<reference evidence="6 7" key="1">
    <citation type="submission" date="2019-03" db="EMBL/GenBank/DDBJ databases">
        <title>Draft genome sequences of novel Actinobacteria.</title>
        <authorList>
            <person name="Sahin N."/>
            <person name="Ay H."/>
            <person name="Saygin H."/>
        </authorList>
    </citation>
    <scope>NUCLEOTIDE SEQUENCE [LARGE SCALE GENOMIC DNA]</scope>
    <source>
        <strain evidence="6 7">DSM 45347</strain>
    </source>
</reference>
<sequence length="239" mass="24862">MGVPSLEYTVSMRASFPRSCGFGGPVPSHHRTGRAATAPAAAGVPFPAMSRGTVAGDPVRAGILQAAAAVLAERGGSAGMADIAAAAGVERAVLDRCFPSRDALLHALYEAALADLASRLESARLDTVPLEEAVARMTRATLAAACRHRVLGLLEGPPRDARRVERRLAGPVRAVFERGAAGGHFRRDLPVHTLAEMYFSLLEGVVSRVIRNRLDVEEAGAAATTLFLSGALAPAPPGE</sequence>
<keyword evidence="7" id="KW-1185">Reference proteome</keyword>
<keyword evidence="3" id="KW-0804">Transcription</keyword>
<dbReference type="Proteomes" id="UP000295431">
    <property type="component" value="Unassembled WGS sequence"/>
</dbReference>
<evidence type="ECO:0000259" key="5">
    <source>
        <dbReference type="PROSITE" id="PS50977"/>
    </source>
</evidence>
<keyword evidence="2 4" id="KW-0238">DNA-binding</keyword>
<dbReference type="PROSITE" id="PS50977">
    <property type="entry name" value="HTH_TETR_2"/>
    <property type="match status" value="1"/>
</dbReference>
<name>A0A4R4NC33_9ACTN</name>
<evidence type="ECO:0000256" key="4">
    <source>
        <dbReference type="PROSITE-ProRule" id="PRU00335"/>
    </source>
</evidence>
<evidence type="ECO:0000313" key="7">
    <source>
        <dbReference type="Proteomes" id="UP000295431"/>
    </source>
</evidence>
<dbReference type="InterPro" id="IPR050109">
    <property type="entry name" value="HTH-type_TetR-like_transc_reg"/>
</dbReference>
<dbReference type="EMBL" id="SMJW01000354">
    <property type="protein sequence ID" value="TDC04172.1"/>
    <property type="molecule type" value="Genomic_DNA"/>
</dbReference>
<evidence type="ECO:0000256" key="1">
    <source>
        <dbReference type="ARBA" id="ARBA00023015"/>
    </source>
</evidence>
<dbReference type="InterPro" id="IPR009057">
    <property type="entry name" value="Homeodomain-like_sf"/>
</dbReference>
<proteinExistence type="predicted"/>
<dbReference type="GO" id="GO:0003700">
    <property type="term" value="F:DNA-binding transcription factor activity"/>
    <property type="evidence" value="ECO:0007669"/>
    <property type="project" value="TreeGrafter"/>
</dbReference>
<dbReference type="PRINTS" id="PR00455">
    <property type="entry name" value="HTHTETR"/>
</dbReference>
<evidence type="ECO:0000313" key="6">
    <source>
        <dbReference type="EMBL" id="TDC04172.1"/>
    </source>
</evidence>
<comment type="caution">
    <text evidence="6">The sequence shown here is derived from an EMBL/GenBank/DDBJ whole genome shotgun (WGS) entry which is preliminary data.</text>
</comment>
<dbReference type="SUPFAM" id="SSF48498">
    <property type="entry name" value="Tetracyclin repressor-like, C-terminal domain"/>
    <property type="match status" value="1"/>
</dbReference>
<dbReference type="InterPro" id="IPR036271">
    <property type="entry name" value="Tet_transcr_reg_TetR-rel_C_sf"/>
</dbReference>
<protein>
    <submittedName>
        <fullName evidence="6">TetR/AcrR family transcriptional regulator</fullName>
    </submittedName>
</protein>
<feature type="domain" description="HTH tetR-type" evidence="5">
    <location>
        <begin position="57"/>
        <end position="116"/>
    </location>
</feature>
<evidence type="ECO:0000256" key="2">
    <source>
        <dbReference type="ARBA" id="ARBA00023125"/>
    </source>
</evidence>
<evidence type="ECO:0000256" key="3">
    <source>
        <dbReference type="ARBA" id="ARBA00023163"/>
    </source>
</evidence>
<dbReference type="PANTHER" id="PTHR30055">
    <property type="entry name" value="HTH-TYPE TRANSCRIPTIONAL REGULATOR RUTR"/>
    <property type="match status" value="1"/>
</dbReference>
<keyword evidence="1" id="KW-0805">Transcription regulation</keyword>
<dbReference type="PANTHER" id="PTHR30055:SF234">
    <property type="entry name" value="HTH-TYPE TRANSCRIPTIONAL REGULATOR BETI"/>
    <property type="match status" value="1"/>
</dbReference>
<gene>
    <name evidence="6" type="ORF">E1284_37305</name>
</gene>
<dbReference type="Gene3D" id="1.10.357.10">
    <property type="entry name" value="Tetracycline Repressor, domain 2"/>
    <property type="match status" value="1"/>
</dbReference>
<dbReference type="InterPro" id="IPR001647">
    <property type="entry name" value="HTH_TetR"/>
</dbReference>
<organism evidence="6 7">
    <name type="scientific">Actinomadura bangladeshensis</name>
    <dbReference type="NCBI Taxonomy" id="453573"/>
    <lineage>
        <taxon>Bacteria</taxon>
        <taxon>Bacillati</taxon>
        <taxon>Actinomycetota</taxon>
        <taxon>Actinomycetes</taxon>
        <taxon>Streptosporangiales</taxon>
        <taxon>Thermomonosporaceae</taxon>
        <taxon>Actinomadura</taxon>
    </lineage>
</organism>
<dbReference type="Pfam" id="PF00440">
    <property type="entry name" value="TetR_N"/>
    <property type="match status" value="1"/>
</dbReference>
<feature type="DNA-binding region" description="H-T-H motif" evidence="4">
    <location>
        <begin position="79"/>
        <end position="98"/>
    </location>
</feature>
<dbReference type="OrthoDB" id="8654052at2"/>
<dbReference type="AlphaFoldDB" id="A0A4R4NC33"/>
<dbReference type="GO" id="GO:0000976">
    <property type="term" value="F:transcription cis-regulatory region binding"/>
    <property type="evidence" value="ECO:0007669"/>
    <property type="project" value="TreeGrafter"/>
</dbReference>
<dbReference type="SUPFAM" id="SSF46689">
    <property type="entry name" value="Homeodomain-like"/>
    <property type="match status" value="1"/>
</dbReference>